<dbReference type="InterPro" id="IPR007627">
    <property type="entry name" value="RNA_pol_sigma70_r2"/>
</dbReference>
<dbReference type="EMBL" id="NEVT01000006">
    <property type="protein sequence ID" value="OZI76625.1"/>
    <property type="molecule type" value="Genomic_DNA"/>
</dbReference>
<dbReference type="PANTHER" id="PTHR43133">
    <property type="entry name" value="RNA POLYMERASE ECF-TYPE SIGMA FACTO"/>
    <property type="match status" value="1"/>
</dbReference>
<dbReference type="Gene3D" id="1.10.1740.10">
    <property type="match status" value="1"/>
</dbReference>
<dbReference type="Pfam" id="PF04542">
    <property type="entry name" value="Sigma70_r2"/>
    <property type="match status" value="1"/>
</dbReference>
<evidence type="ECO:0000313" key="7">
    <source>
        <dbReference type="EMBL" id="OZI76625.1"/>
    </source>
</evidence>
<name>A0A261VR94_9BORD</name>
<comment type="caution">
    <text evidence="7">The sequence shown here is derived from an EMBL/GenBank/DDBJ whole genome shotgun (WGS) entry which is preliminary data.</text>
</comment>
<dbReference type="GO" id="GO:0016987">
    <property type="term" value="F:sigma factor activity"/>
    <property type="evidence" value="ECO:0007669"/>
    <property type="project" value="UniProtKB-KW"/>
</dbReference>
<evidence type="ECO:0000259" key="6">
    <source>
        <dbReference type="Pfam" id="PF08281"/>
    </source>
</evidence>
<gene>
    <name evidence="7" type="ORF">CAL24_16080</name>
</gene>
<dbReference type="RefSeq" id="WP_094807186.1">
    <property type="nucleotide sequence ID" value="NZ_NEVT01000006.1"/>
</dbReference>
<dbReference type="Proteomes" id="UP000215633">
    <property type="component" value="Unassembled WGS sequence"/>
</dbReference>
<organism evidence="7 8">
    <name type="scientific">Bordetella genomosp. 2</name>
    <dbReference type="NCBI Taxonomy" id="1983456"/>
    <lineage>
        <taxon>Bacteria</taxon>
        <taxon>Pseudomonadati</taxon>
        <taxon>Pseudomonadota</taxon>
        <taxon>Betaproteobacteria</taxon>
        <taxon>Burkholderiales</taxon>
        <taxon>Alcaligenaceae</taxon>
        <taxon>Bordetella</taxon>
    </lineage>
</organism>
<dbReference type="Gene3D" id="1.10.10.10">
    <property type="entry name" value="Winged helix-like DNA-binding domain superfamily/Winged helix DNA-binding domain"/>
    <property type="match status" value="1"/>
</dbReference>
<keyword evidence="2" id="KW-0805">Transcription regulation</keyword>
<proteinExistence type="inferred from homology"/>
<dbReference type="GO" id="GO:0006352">
    <property type="term" value="P:DNA-templated transcription initiation"/>
    <property type="evidence" value="ECO:0007669"/>
    <property type="project" value="InterPro"/>
</dbReference>
<keyword evidence="8" id="KW-1185">Reference proteome</keyword>
<dbReference type="GO" id="GO:0003677">
    <property type="term" value="F:DNA binding"/>
    <property type="evidence" value="ECO:0007669"/>
    <property type="project" value="InterPro"/>
</dbReference>
<dbReference type="InterPro" id="IPR013324">
    <property type="entry name" value="RNA_pol_sigma_r3/r4-like"/>
</dbReference>
<evidence type="ECO:0000256" key="3">
    <source>
        <dbReference type="ARBA" id="ARBA00023082"/>
    </source>
</evidence>
<dbReference type="InterPro" id="IPR036388">
    <property type="entry name" value="WH-like_DNA-bd_sf"/>
</dbReference>
<dbReference type="InterPro" id="IPR013325">
    <property type="entry name" value="RNA_pol_sigma_r2"/>
</dbReference>
<dbReference type="InterPro" id="IPR039425">
    <property type="entry name" value="RNA_pol_sigma-70-like"/>
</dbReference>
<dbReference type="SUPFAM" id="SSF88946">
    <property type="entry name" value="Sigma2 domain of RNA polymerase sigma factors"/>
    <property type="match status" value="1"/>
</dbReference>
<reference evidence="8" key="1">
    <citation type="submission" date="2017-05" db="EMBL/GenBank/DDBJ databases">
        <title>Complete and WGS of Bordetella genogroups.</title>
        <authorList>
            <person name="Spilker T."/>
            <person name="Lipuma J."/>
        </authorList>
    </citation>
    <scope>NUCLEOTIDE SEQUENCE [LARGE SCALE GENOMIC DNA]</scope>
    <source>
        <strain evidence="8">AU8256</strain>
    </source>
</reference>
<comment type="similarity">
    <text evidence="1">Belongs to the sigma-70 factor family. ECF subfamily.</text>
</comment>
<sequence length="173" mass="19667">MPTATHHAEAAHRQNVHNLYRDHHGWLEAVLRRKLGNRDDAADLAQDTFERVMKTPGRDELREPRSYLSAIANNLMRNRFRRAALERAYLEALAARPELTAPSPETQRLLIEALEAVYAVLDGLPARTRRIFLMAQLEDMPYKDIAAQLQVSVNVVQKAVISGLQHCYIAVYA</sequence>
<dbReference type="PANTHER" id="PTHR43133:SF63">
    <property type="entry name" value="RNA POLYMERASE SIGMA FACTOR FECI-RELATED"/>
    <property type="match status" value="1"/>
</dbReference>
<dbReference type="SUPFAM" id="SSF88659">
    <property type="entry name" value="Sigma3 and sigma4 domains of RNA polymerase sigma factors"/>
    <property type="match status" value="1"/>
</dbReference>
<evidence type="ECO:0000313" key="8">
    <source>
        <dbReference type="Proteomes" id="UP000215633"/>
    </source>
</evidence>
<dbReference type="AlphaFoldDB" id="A0A261VR94"/>
<evidence type="ECO:0000256" key="1">
    <source>
        <dbReference type="ARBA" id="ARBA00010641"/>
    </source>
</evidence>
<feature type="domain" description="RNA polymerase sigma factor 70 region 4 type 2" evidence="6">
    <location>
        <begin position="115"/>
        <end position="160"/>
    </location>
</feature>
<dbReference type="NCBIfam" id="TIGR02937">
    <property type="entry name" value="sigma70-ECF"/>
    <property type="match status" value="1"/>
</dbReference>
<dbReference type="InterPro" id="IPR013249">
    <property type="entry name" value="RNA_pol_sigma70_r4_t2"/>
</dbReference>
<feature type="domain" description="RNA polymerase sigma-70 region 2" evidence="5">
    <location>
        <begin position="19"/>
        <end position="84"/>
    </location>
</feature>
<dbReference type="InterPro" id="IPR014284">
    <property type="entry name" value="RNA_pol_sigma-70_dom"/>
</dbReference>
<dbReference type="Pfam" id="PF08281">
    <property type="entry name" value="Sigma70_r4_2"/>
    <property type="match status" value="1"/>
</dbReference>
<accession>A0A261VR94</accession>
<keyword evidence="4" id="KW-0804">Transcription</keyword>
<evidence type="ECO:0000259" key="5">
    <source>
        <dbReference type="Pfam" id="PF04542"/>
    </source>
</evidence>
<keyword evidence="3" id="KW-0731">Sigma factor</keyword>
<evidence type="ECO:0000256" key="4">
    <source>
        <dbReference type="ARBA" id="ARBA00023163"/>
    </source>
</evidence>
<evidence type="ECO:0000256" key="2">
    <source>
        <dbReference type="ARBA" id="ARBA00023015"/>
    </source>
</evidence>
<protein>
    <submittedName>
        <fullName evidence="7">RNA polymerase subunit sigma</fullName>
    </submittedName>
</protein>